<evidence type="ECO:0000256" key="1">
    <source>
        <dbReference type="PIRNR" id="PIRNR006386"/>
    </source>
</evidence>
<comment type="catalytic activity">
    <reaction evidence="1">
        <text>2-hydroxychromene-2-carboxylate = (3E)-4-(2-hydroxyphenyl)-2-oxobut-3-enoate</text>
        <dbReference type="Rhea" id="RHEA:27401"/>
        <dbReference type="ChEBI" id="CHEBI:59350"/>
        <dbReference type="ChEBI" id="CHEBI:59353"/>
        <dbReference type="EC" id="5.99.1.4"/>
    </reaction>
</comment>
<dbReference type="InterPro" id="IPR051924">
    <property type="entry name" value="GST_Kappa/NadH"/>
</dbReference>
<dbReference type="SUPFAM" id="SSF52833">
    <property type="entry name" value="Thioredoxin-like"/>
    <property type="match status" value="1"/>
</dbReference>
<dbReference type="PIRSF" id="PIRSF006386">
    <property type="entry name" value="HCCAis_GSTk"/>
    <property type="match status" value="1"/>
</dbReference>
<dbReference type="EMBL" id="JBHTEY010000004">
    <property type="protein sequence ID" value="MFC7617390.1"/>
    <property type="molecule type" value="Genomic_DNA"/>
</dbReference>
<dbReference type="InterPro" id="IPR014440">
    <property type="entry name" value="HCCAis_GSTk"/>
</dbReference>
<evidence type="ECO:0000313" key="3">
    <source>
        <dbReference type="EMBL" id="MFC7617390.1"/>
    </source>
</evidence>
<proteinExistence type="inferred from homology"/>
<dbReference type="Pfam" id="PF01323">
    <property type="entry name" value="DSBA"/>
    <property type="match status" value="1"/>
</dbReference>
<evidence type="ECO:0000259" key="2">
    <source>
        <dbReference type="Pfam" id="PF01323"/>
    </source>
</evidence>
<dbReference type="InterPro" id="IPR001853">
    <property type="entry name" value="DSBA-like_thioredoxin_dom"/>
</dbReference>
<accession>A0ABW2TU55</accession>
<protein>
    <recommendedName>
        <fullName evidence="1">2-hydroxychromene-2-carboxylate isomerase</fullName>
        <ecNumber evidence="1">5.99.1.4</ecNumber>
    </recommendedName>
</protein>
<organism evidence="3 4">
    <name type="scientific">Actinokineospora soli</name>
    <dbReference type="NCBI Taxonomy" id="1048753"/>
    <lineage>
        <taxon>Bacteria</taxon>
        <taxon>Bacillati</taxon>
        <taxon>Actinomycetota</taxon>
        <taxon>Actinomycetes</taxon>
        <taxon>Pseudonocardiales</taxon>
        <taxon>Pseudonocardiaceae</taxon>
        <taxon>Actinokineospora</taxon>
    </lineage>
</organism>
<comment type="similarity">
    <text evidence="1">Belongs to the GST superfamily. NadH family.</text>
</comment>
<dbReference type="Gene3D" id="3.40.30.10">
    <property type="entry name" value="Glutaredoxin"/>
    <property type="match status" value="1"/>
</dbReference>
<name>A0ABW2TU55_9PSEU</name>
<dbReference type="PANTHER" id="PTHR42943">
    <property type="entry name" value="GLUTATHIONE S-TRANSFERASE KAPPA"/>
    <property type="match status" value="1"/>
</dbReference>
<dbReference type="GO" id="GO:0016853">
    <property type="term" value="F:isomerase activity"/>
    <property type="evidence" value="ECO:0007669"/>
    <property type="project" value="UniProtKB-KW"/>
</dbReference>
<dbReference type="Proteomes" id="UP001596512">
    <property type="component" value="Unassembled WGS sequence"/>
</dbReference>
<dbReference type="EC" id="5.99.1.4" evidence="1"/>
<reference evidence="4" key="1">
    <citation type="journal article" date="2019" name="Int. J. Syst. Evol. Microbiol.">
        <title>The Global Catalogue of Microorganisms (GCM) 10K type strain sequencing project: providing services to taxonomists for standard genome sequencing and annotation.</title>
        <authorList>
            <consortium name="The Broad Institute Genomics Platform"/>
            <consortium name="The Broad Institute Genome Sequencing Center for Infectious Disease"/>
            <person name="Wu L."/>
            <person name="Ma J."/>
        </authorList>
    </citation>
    <scope>NUCLEOTIDE SEQUENCE [LARGE SCALE GENOMIC DNA]</scope>
    <source>
        <strain evidence="4">JCM 17695</strain>
    </source>
</reference>
<sequence>MARKPPRWYFSFRSPYSWLAYRELVDQHPDVADALEWRPFWEPEPALAERLAAAGGEFPYVPMSREKHRYILQDVRRLTAERGLSFAWPVDRAPRWEVAHLGYLVAAERGLGREYIAEVYRARWELGLDISDPLTITTIAAELDTDPRGIADAADDPAVRERGLAALLDVSKDGVFGVPFFAKGFDKFWGLDRLPAFVAALRADAPAPVPQDDHTPALAATGDFGHAGGCG</sequence>
<keyword evidence="4" id="KW-1185">Reference proteome</keyword>
<gene>
    <name evidence="3" type="ORF">ACFQV2_32205</name>
</gene>
<comment type="caution">
    <text evidence="3">The sequence shown here is derived from an EMBL/GenBank/DDBJ whole genome shotgun (WGS) entry which is preliminary data.</text>
</comment>
<feature type="domain" description="DSBA-like thioredoxin" evidence="2">
    <location>
        <begin position="9"/>
        <end position="201"/>
    </location>
</feature>
<keyword evidence="1 3" id="KW-0413">Isomerase</keyword>
<dbReference type="InterPro" id="IPR036249">
    <property type="entry name" value="Thioredoxin-like_sf"/>
</dbReference>
<evidence type="ECO:0000313" key="4">
    <source>
        <dbReference type="Proteomes" id="UP001596512"/>
    </source>
</evidence>
<dbReference type="PANTHER" id="PTHR42943:SF2">
    <property type="entry name" value="GLUTATHIONE S-TRANSFERASE KAPPA 1"/>
    <property type="match status" value="1"/>
</dbReference>